<sequence length="217" mass="22685">MPADTEKRAAAQAAAQLVEDGMRVGLGTGSTVAFLLPALAARGLRGLRCVATSTATEQRARELGLAVESFDRLDRLDIAIDGADQVAPDGWLVKGGGGAHTREKAVAVTADRFVVIVHAEKLVDAIHGPVPLELMRFGLPSTLRRLGGRERVRIREGWPPSPDNGVIADLEGPVGDPAEVAGRLAGTVGVVDHGLFAPELVTEVIVAGPGGVEHRHQ</sequence>
<proteinExistence type="predicted"/>
<dbReference type="PANTHER" id="PTHR43748:SF3">
    <property type="entry name" value="RIBOSE-5-PHOSPHATE ISOMERASE 3, CHLOROPLASTIC-RELATED"/>
    <property type="match status" value="1"/>
</dbReference>
<dbReference type="SUPFAM" id="SSF100950">
    <property type="entry name" value="NagB/RpiA/CoA transferase-like"/>
    <property type="match status" value="1"/>
</dbReference>
<evidence type="ECO:0000256" key="3">
    <source>
        <dbReference type="ARBA" id="ARBA00023235"/>
    </source>
</evidence>
<evidence type="ECO:0000256" key="1">
    <source>
        <dbReference type="ARBA" id="ARBA00001713"/>
    </source>
</evidence>
<comment type="catalytic activity">
    <reaction evidence="1">
        <text>aldehydo-D-ribose 5-phosphate = D-ribulose 5-phosphate</text>
        <dbReference type="Rhea" id="RHEA:14657"/>
        <dbReference type="ChEBI" id="CHEBI:58121"/>
        <dbReference type="ChEBI" id="CHEBI:58273"/>
        <dbReference type="EC" id="5.3.1.6"/>
    </reaction>
</comment>
<dbReference type="SUPFAM" id="SSF75445">
    <property type="entry name" value="D-ribose-5-phosphate isomerase (RpiA), lid domain"/>
    <property type="match status" value="1"/>
</dbReference>
<dbReference type="Gene3D" id="3.30.70.260">
    <property type="match status" value="1"/>
</dbReference>
<gene>
    <name evidence="5" type="primary">rpiA</name>
    <name evidence="5" type="ORF">DSM104329_00447</name>
</gene>
<reference evidence="5" key="1">
    <citation type="journal article" date="2022" name="Int. J. Syst. Evol. Microbiol.">
        <title>Pseudomonas aegrilactucae sp. nov. and Pseudomonas morbosilactucae sp. nov., pathogens causing bacterial rot of lettuce in Japan.</title>
        <authorList>
            <person name="Sawada H."/>
            <person name="Fujikawa T."/>
            <person name="Satou M."/>
        </authorList>
    </citation>
    <scope>NUCLEOTIDE SEQUENCE</scope>
    <source>
        <strain evidence="5">0166_1</strain>
    </source>
</reference>
<dbReference type="RefSeq" id="WP_259313765.1">
    <property type="nucleotide sequence ID" value="NZ_CP087164.1"/>
</dbReference>
<name>A0A9E6XT61_9ACTN</name>
<dbReference type="NCBIfam" id="TIGR00021">
    <property type="entry name" value="rpiA"/>
    <property type="match status" value="1"/>
</dbReference>
<dbReference type="EC" id="5.3.1.6" evidence="4"/>
<dbReference type="InterPro" id="IPR050262">
    <property type="entry name" value="Ribose-5P_isomerase"/>
</dbReference>
<comment type="pathway">
    <text evidence="2">Carbohydrate degradation.</text>
</comment>
<dbReference type="CDD" id="cd01398">
    <property type="entry name" value="RPI_A"/>
    <property type="match status" value="1"/>
</dbReference>
<dbReference type="Pfam" id="PF06026">
    <property type="entry name" value="Rib_5-P_isom_A"/>
    <property type="match status" value="1"/>
</dbReference>
<keyword evidence="3 5" id="KW-0413">Isomerase</keyword>
<evidence type="ECO:0000313" key="5">
    <source>
        <dbReference type="EMBL" id="UGS34076.1"/>
    </source>
</evidence>
<dbReference type="InterPro" id="IPR004788">
    <property type="entry name" value="Ribose5P_isomerase_type_A"/>
</dbReference>
<keyword evidence="6" id="KW-1185">Reference proteome</keyword>
<organism evidence="5 6">
    <name type="scientific">Capillimicrobium parvum</name>
    <dbReference type="NCBI Taxonomy" id="2884022"/>
    <lineage>
        <taxon>Bacteria</taxon>
        <taxon>Bacillati</taxon>
        <taxon>Actinomycetota</taxon>
        <taxon>Thermoleophilia</taxon>
        <taxon>Solirubrobacterales</taxon>
        <taxon>Capillimicrobiaceae</taxon>
        <taxon>Capillimicrobium</taxon>
    </lineage>
</organism>
<dbReference type="AlphaFoldDB" id="A0A9E6XT61"/>
<dbReference type="GO" id="GO:0009052">
    <property type="term" value="P:pentose-phosphate shunt, non-oxidative branch"/>
    <property type="evidence" value="ECO:0007669"/>
    <property type="project" value="InterPro"/>
</dbReference>
<dbReference type="InterPro" id="IPR037171">
    <property type="entry name" value="NagB/RpiA_transferase-like"/>
</dbReference>
<dbReference type="PANTHER" id="PTHR43748">
    <property type="entry name" value="RIBOSE-5-PHOSPHATE ISOMERASE 3, CHLOROPLASTIC-RELATED"/>
    <property type="match status" value="1"/>
</dbReference>
<accession>A0A9E6XT61</accession>
<dbReference type="GO" id="GO:0004751">
    <property type="term" value="F:ribose-5-phosphate isomerase activity"/>
    <property type="evidence" value="ECO:0007669"/>
    <property type="project" value="UniProtKB-UniRule"/>
</dbReference>
<evidence type="ECO:0000256" key="4">
    <source>
        <dbReference type="NCBIfam" id="TIGR00021"/>
    </source>
</evidence>
<dbReference type="EMBL" id="CP087164">
    <property type="protein sequence ID" value="UGS34076.1"/>
    <property type="molecule type" value="Genomic_DNA"/>
</dbReference>
<dbReference type="Proteomes" id="UP001162834">
    <property type="component" value="Chromosome"/>
</dbReference>
<evidence type="ECO:0000313" key="6">
    <source>
        <dbReference type="Proteomes" id="UP001162834"/>
    </source>
</evidence>
<evidence type="ECO:0000256" key="2">
    <source>
        <dbReference type="ARBA" id="ARBA00004921"/>
    </source>
</evidence>
<dbReference type="KEGG" id="sbae:DSM104329_00447"/>
<dbReference type="FunFam" id="3.40.50.1360:FF:000001">
    <property type="entry name" value="Ribose-5-phosphate isomerase A"/>
    <property type="match status" value="1"/>
</dbReference>
<dbReference type="Gene3D" id="3.40.50.1360">
    <property type="match status" value="1"/>
</dbReference>
<protein>
    <recommendedName>
        <fullName evidence="4">Ribose 5-phosphate isomerase A</fullName>
        <ecNumber evidence="4">5.3.1.6</ecNumber>
    </recommendedName>
</protein>